<gene>
    <name evidence="1" type="ORF">NE237_021225</name>
</gene>
<organism evidence="1 2">
    <name type="scientific">Protea cynaroides</name>
    <dbReference type="NCBI Taxonomy" id="273540"/>
    <lineage>
        <taxon>Eukaryota</taxon>
        <taxon>Viridiplantae</taxon>
        <taxon>Streptophyta</taxon>
        <taxon>Embryophyta</taxon>
        <taxon>Tracheophyta</taxon>
        <taxon>Spermatophyta</taxon>
        <taxon>Magnoliopsida</taxon>
        <taxon>Proteales</taxon>
        <taxon>Proteaceae</taxon>
        <taxon>Protea</taxon>
    </lineage>
</organism>
<reference evidence="1" key="1">
    <citation type="journal article" date="2023" name="Plant J.">
        <title>The genome of the king protea, Protea cynaroides.</title>
        <authorList>
            <person name="Chang J."/>
            <person name="Duong T.A."/>
            <person name="Schoeman C."/>
            <person name="Ma X."/>
            <person name="Roodt D."/>
            <person name="Barker N."/>
            <person name="Li Z."/>
            <person name="Van de Peer Y."/>
            <person name="Mizrachi E."/>
        </authorList>
    </citation>
    <scope>NUCLEOTIDE SEQUENCE</scope>
    <source>
        <tissue evidence="1">Young leaves</tissue>
    </source>
</reference>
<keyword evidence="2" id="KW-1185">Reference proteome</keyword>
<protein>
    <submittedName>
        <fullName evidence="1">Uncharacterized protein</fullName>
    </submittedName>
</protein>
<dbReference type="AlphaFoldDB" id="A0A9Q0HAX2"/>
<sequence>MLTSSVRMSLSLPTKGKKMIFGVTLFVGGSRPSVPGAGVIGSDKGYGRGAGFSNTNSMVLWDREGAQDDVAAGLHRPLLVAFRTVSLPSTDPTLPVSRSGLRMLEHPLIQKSTNPSLGIRNRSSIRNLNLLLHVTTQGEDESMANPTAGTIVPVETTVETSSMQVRVPSPVQAPAINWPFLASMVQLLLLFWKGNLRKTLLLSIWEGLLAYHLRKFCSYCGYFY</sequence>
<evidence type="ECO:0000313" key="1">
    <source>
        <dbReference type="EMBL" id="KAJ4961315.1"/>
    </source>
</evidence>
<comment type="caution">
    <text evidence="1">The sequence shown here is derived from an EMBL/GenBank/DDBJ whole genome shotgun (WGS) entry which is preliminary data.</text>
</comment>
<evidence type="ECO:0000313" key="2">
    <source>
        <dbReference type="Proteomes" id="UP001141806"/>
    </source>
</evidence>
<name>A0A9Q0HAX2_9MAGN</name>
<accession>A0A9Q0HAX2</accession>
<dbReference type="EMBL" id="JAMYWD010000009">
    <property type="protein sequence ID" value="KAJ4961315.1"/>
    <property type="molecule type" value="Genomic_DNA"/>
</dbReference>
<dbReference type="Proteomes" id="UP001141806">
    <property type="component" value="Unassembled WGS sequence"/>
</dbReference>
<proteinExistence type="predicted"/>